<feature type="signal peptide" evidence="12">
    <location>
        <begin position="1"/>
        <end position="35"/>
    </location>
</feature>
<protein>
    <recommendedName>
        <fullName evidence="5">Probable periplasmic serine endoprotease DegP-like</fullName>
        <ecNumber evidence="4">3.4.21.107</ecNumber>
    </recommendedName>
    <alternativeName>
        <fullName evidence="11">Protease Do</fullName>
    </alternativeName>
</protein>
<evidence type="ECO:0000256" key="9">
    <source>
        <dbReference type="ARBA" id="ARBA00022825"/>
    </source>
</evidence>
<evidence type="ECO:0000256" key="4">
    <source>
        <dbReference type="ARBA" id="ARBA00013035"/>
    </source>
</evidence>
<evidence type="ECO:0000313" key="15">
    <source>
        <dbReference type="Proteomes" id="UP000229740"/>
    </source>
</evidence>
<keyword evidence="12" id="KW-0732">Signal</keyword>
<dbReference type="InterPro" id="IPR001478">
    <property type="entry name" value="PDZ"/>
</dbReference>
<evidence type="ECO:0000256" key="3">
    <source>
        <dbReference type="ARBA" id="ARBA00010541"/>
    </source>
</evidence>
<dbReference type="PRINTS" id="PR00834">
    <property type="entry name" value="PROTEASES2C"/>
</dbReference>
<feature type="domain" description="PDZ" evidence="13">
    <location>
        <begin position="263"/>
        <end position="328"/>
    </location>
</feature>
<accession>A0A2G6E9A7</accession>
<dbReference type="CDD" id="cd10839">
    <property type="entry name" value="cpPDZ1_DegP-like"/>
    <property type="match status" value="1"/>
</dbReference>
<proteinExistence type="inferred from homology"/>
<evidence type="ECO:0000259" key="13">
    <source>
        <dbReference type="PROSITE" id="PS50106"/>
    </source>
</evidence>
<dbReference type="AlphaFoldDB" id="A0A2G6E9A7"/>
<comment type="subcellular location">
    <subcellularLocation>
        <location evidence="2">Periplasm</location>
    </subcellularLocation>
</comment>
<keyword evidence="7" id="KW-0574">Periplasm</keyword>
<dbReference type="PROSITE" id="PS50106">
    <property type="entry name" value="PDZ"/>
    <property type="match status" value="1"/>
</dbReference>
<dbReference type="Pfam" id="PF13180">
    <property type="entry name" value="PDZ_2"/>
    <property type="match status" value="1"/>
</dbReference>
<dbReference type="GO" id="GO:0004252">
    <property type="term" value="F:serine-type endopeptidase activity"/>
    <property type="evidence" value="ECO:0007669"/>
    <property type="project" value="InterPro"/>
</dbReference>
<dbReference type="EMBL" id="PDPS01000022">
    <property type="protein sequence ID" value="PID58537.1"/>
    <property type="molecule type" value="Genomic_DNA"/>
</dbReference>
<keyword evidence="8" id="KW-0378">Hydrolase</keyword>
<dbReference type="Pfam" id="PF13365">
    <property type="entry name" value="Trypsin_2"/>
    <property type="match status" value="1"/>
</dbReference>
<dbReference type="InterPro" id="IPR009003">
    <property type="entry name" value="Peptidase_S1_PA"/>
</dbReference>
<dbReference type="Gene3D" id="2.40.10.120">
    <property type="match status" value="1"/>
</dbReference>
<feature type="chain" id="PRO_5013828659" description="Probable periplasmic serine endoprotease DegP-like" evidence="12">
    <location>
        <begin position="36"/>
        <end position="379"/>
    </location>
</feature>
<evidence type="ECO:0000256" key="5">
    <source>
        <dbReference type="ARBA" id="ARBA00013958"/>
    </source>
</evidence>
<dbReference type="GO" id="GO:0042597">
    <property type="term" value="C:periplasmic space"/>
    <property type="evidence" value="ECO:0007669"/>
    <property type="project" value="UniProtKB-SubCell"/>
</dbReference>
<dbReference type="Proteomes" id="UP000229740">
    <property type="component" value="Unassembled WGS sequence"/>
</dbReference>
<evidence type="ECO:0000256" key="10">
    <source>
        <dbReference type="ARBA" id="ARBA00023016"/>
    </source>
</evidence>
<evidence type="ECO:0000256" key="7">
    <source>
        <dbReference type="ARBA" id="ARBA00022764"/>
    </source>
</evidence>
<name>A0A2G6E9A7_9BACT</name>
<evidence type="ECO:0000256" key="6">
    <source>
        <dbReference type="ARBA" id="ARBA00022670"/>
    </source>
</evidence>
<dbReference type="InterPro" id="IPR036034">
    <property type="entry name" value="PDZ_sf"/>
</dbReference>
<gene>
    <name evidence="14" type="ORF">CSB45_03060</name>
</gene>
<comment type="catalytic activity">
    <reaction evidence="1">
        <text>Acts on substrates that are at least partially unfolded. The cleavage site P1 residue is normally between a pair of hydrophobic residues, such as Val-|-Val.</text>
        <dbReference type="EC" id="3.4.21.107"/>
    </reaction>
</comment>
<dbReference type="SUPFAM" id="SSF50494">
    <property type="entry name" value="Trypsin-like serine proteases"/>
    <property type="match status" value="1"/>
</dbReference>
<dbReference type="FunFam" id="2.40.10.10:FF:000001">
    <property type="entry name" value="Periplasmic serine protease DegS"/>
    <property type="match status" value="1"/>
</dbReference>
<sequence length="379" mass="40795">MKPSLYDHFTQYTSRSILFIAGCLFALSASDSCLAQCVQGIPLSFADIAESIQPSVVNISSSKTVGSVITRAEDEQTESPFYEKNSANCFQYRHLGSGLLIDAEGYIITNHHVIESADDIRVKLTDSRTFQADIIGHDIKTDIALIKIHSDQRDFPLAVLGDSDAIRVGEWVIAVGNPYGLSHTVTAGIISAKSRVIDGPYDDFIQTDASINPGNSGGPLINIQGQVIGINTAVFSNAPGNGFAQGIGFAIPINLVRRVISDLRHYGKVKRGWIGVVIQEVTEELAASFNLPDTRGAMVTDIIPDGPADIAGLFHGDVILQFNESGIQHSIDLPRIAADNPPGTECVLRVNRDGEELAVTIVLGEFPDSREALTPPEEN</sequence>
<evidence type="ECO:0000256" key="11">
    <source>
        <dbReference type="ARBA" id="ARBA00032850"/>
    </source>
</evidence>
<dbReference type="EC" id="3.4.21.107" evidence="4"/>
<dbReference type="PANTHER" id="PTHR22939:SF130">
    <property type="entry name" value="PERIPLASMIC SERINE ENDOPROTEASE DEGP-LIKE-RELATED"/>
    <property type="match status" value="1"/>
</dbReference>
<keyword evidence="9" id="KW-0720">Serine protease</keyword>
<dbReference type="GO" id="GO:0006508">
    <property type="term" value="P:proteolysis"/>
    <property type="evidence" value="ECO:0007669"/>
    <property type="project" value="UniProtKB-KW"/>
</dbReference>
<comment type="caution">
    <text evidence="14">The sequence shown here is derived from an EMBL/GenBank/DDBJ whole genome shotgun (WGS) entry which is preliminary data.</text>
</comment>
<evidence type="ECO:0000256" key="1">
    <source>
        <dbReference type="ARBA" id="ARBA00001772"/>
    </source>
</evidence>
<reference evidence="14 15" key="1">
    <citation type="submission" date="2017-10" db="EMBL/GenBank/DDBJ databases">
        <title>Novel microbial diversity and functional potential in the marine mammal oral microbiome.</title>
        <authorList>
            <person name="Dudek N.K."/>
            <person name="Sun C.L."/>
            <person name="Burstein D."/>
            <person name="Kantor R.S."/>
            <person name="Aliaga Goltsman D.S."/>
            <person name="Bik E.M."/>
            <person name="Thomas B.C."/>
            <person name="Banfield J.F."/>
            <person name="Relman D.A."/>
        </authorList>
    </citation>
    <scope>NUCLEOTIDE SEQUENCE [LARGE SCALE GENOMIC DNA]</scope>
    <source>
        <strain evidence="14">DOLZORAL124_49_17</strain>
    </source>
</reference>
<dbReference type="Gene3D" id="2.30.42.10">
    <property type="match status" value="1"/>
</dbReference>
<dbReference type="SUPFAM" id="SSF50156">
    <property type="entry name" value="PDZ domain-like"/>
    <property type="match status" value="1"/>
</dbReference>
<dbReference type="PANTHER" id="PTHR22939">
    <property type="entry name" value="SERINE PROTEASE FAMILY S1C HTRA-RELATED"/>
    <property type="match status" value="1"/>
</dbReference>
<keyword evidence="10" id="KW-0346">Stress response</keyword>
<dbReference type="InterPro" id="IPR001940">
    <property type="entry name" value="Peptidase_S1C"/>
</dbReference>
<comment type="similarity">
    <text evidence="3">Belongs to the peptidase S1C family.</text>
</comment>
<evidence type="ECO:0000256" key="8">
    <source>
        <dbReference type="ARBA" id="ARBA00022801"/>
    </source>
</evidence>
<evidence type="ECO:0000256" key="12">
    <source>
        <dbReference type="SAM" id="SignalP"/>
    </source>
</evidence>
<organism evidence="14 15">
    <name type="scientific">candidate division KSB3 bacterium</name>
    <dbReference type="NCBI Taxonomy" id="2044937"/>
    <lineage>
        <taxon>Bacteria</taxon>
        <taxon>candidate division KSB3</taxon>
    </lineage>
</organism>
<evidence type="ECO:0000256" key="2">
    <source>
        <dbReference type="ARBA" id="ARBA00004418"/>
    </source>
</evidence>
<keyword evidence="6" id="KW-0645">Protease</keyword>
<dbReference type="SMART" id="SM00228">
    <property type="entry name" value="PDZ"/>
    <property type="match status" value="1"/>
</dbReference>
<evidence type="ECO:0000313" key="14">
    <source>
        <dbReference type="EMBL" id="PID58537.1"/>
    </source>
</evidence>